<dbReference type="RefSeq" id="WP_344294216.1">
    <property type="nucleotide sequence ID" value="NZ_BAAAPF010000333.1"/>
</dbReference>
<sequence length="86" mass="9035">MSSRLGLGLGHERHPLLGKLVLDRTSGRTGVLRAICPEPETHSVWSSPVLRPAAGPRMAWLVPVGGGVEWTTTPEAIEEAGAEASA</sequence>
<accession>A0ABP4KHM4</accession>
<proteinExistence type="predicted"/>
<dbReference type="EMBL" id="BAAAPF010000333">
    <property type="protein sequence ID" value="GAA1502463.1"/>
    <property type="molecule type" value="Genomic_DNA"/>
</dbReference>
<keyword evidence="2" id="KW-1185">Reference proteome</keyword>
<gene>
    <name evidence="1" type="ORF">GCM10009802_59470</name>
</gene>
<evidence type="ECO:0000313" key="1">
    <source>
        <dbReference type="EMBL" id="GAA1502463.1"/>
    </source>
</evidence>
<dbReference type="Proteomes" id="UP001500443">
    <property type="component" value="Unassembled WGS sequence"/>
</dbReference>
<protein>
    <submittedName>
        <fullName evidence="1">Uncharacterized protein</fullName>
    </submittedName>
</protein>
<evidence type="ECO:0000313" key="2">
    <source>
        <dbReference type="Proteomes" id="UP001500443"/>
    </source>
</evidence>
<organism evidence="1 2">
    <name type="scientific">Streptomyces synnematoformans</name>
    <dbReference type="NCBI Taxonomy" id="415721"/>
    <lineage>
        <taxon>Bacteria</taxon>
        <taxon>Bacillati</taxon>
        <taxon>Actinomycetota</taxon>
        <taxon>Actinomycetes</taxon>
        <taxon>Kitasatosporales</taxon>
        <taxon>Streptomycetaceae</taxon>
        <taxon>Streptomyces</taxon>
    </lineage>
</organism>
<comment type="caution">
    <text evidence="1">The sequence shown here is derived from an EMBL/GenBank/DDBJ whole genome shotgun (WGS) entry which is preliminary data.</text>
</comment>
<name>A0ABP4KHM4_9ACTN</name>
<reference evidence="2" key="1">
    <citation type="journal article" date="2019" name="Int. J. Syst. Evol. Microbiol.">
        <title>The Global Catalogue of Microorganisms (GCM) 10K type strain sequencing project: providing services to taxonomists for standard genome sequencing and annotation.</title>
        <authorList>
            <consortium name="The Broad Institute Genomics Platform"/>
            <consortium name="The Broad Institute Genome Sequencing Center for Infectious Disease"/>
            <person name="Wu L."/>
            <person name="Ma J."/>
        </authorList>
    </citation>
    <scope>NUCLEOTIDE SEQUENCE [LARGE SCALE GENOMIC DNA]</scope>
    <source>
        <strain evidence="2">JCM 15481</strain>
    </source>
</reference>